<proteinExistence type="predicted"/>
<gene>
    <name evidence="3" type="ORF">GOODEAATRI_033529</name>
</gene>
<feature type="chain" id="PRO_5047261228" description="Interleukin-2 receptor subunit beta N-terminal domain-containing protein" evidence="1">
    <location>
        <begin position="20"/>
        <end position="167"/>
    </location>
</feature>
<dbReference type="Pfam" id="PF18707">
    <property type="entry name" value="IL2RB_N1"/>
    <property type="match status" value="1"/>
</dbReference>
<keyword evidence="1" id="KW-0732">Signal</keyword>
<dbReference type="Proteomes" id="UP001476798">
    <property type="component" value="Unassembled WGS sequence"/>
</dbReference>
<comment type="caution">
    <text evidence="3">The sequence shown here is derived from an EMBL/GenBank/DDBJ whole genome shotgun (WGS) entry which is preliminary data.</text>
</comment>
<dbReference type="InterPro" id="IPR013783">
    <property type="entry name" value="Ig-like_fold"/>
</dbReference>
<name>A0ABV0NZR6_9TELE</name>
<feature type="domain" description="Interleukin-2 receptor subunit beta N-terminal" evidence="2">
    <location>
        <begin position="25"/>
        <end position="107"/>
    </location>
</feature>
<protein>
    <recommendedName>
        <fullName evidence="2">Interleukin-2 receptor subunit beta N-terminal domain-containing protein</fullName>
    </recommendedName>
</protein>
<accession>A0ABV0NZR6</accession>
<dbReference type="Gene3D" id="2.60.40.10">
    <property type="entry name" value="Immunoglobulins"/>
    <property type="match status" value="1"/>
</dbReference>
<reference evidence="3 4" key="1">
    <citation type="submission" date="2021-06" db="EMBL/GenBank/DDBJ databases">
        <authorList>
            <person name="Palmer J.M."/>
        </authorList>
    </citation>
    <scope>NUCLEOTIDE SEQUENCE [LARGE SCALE GENOMIC DNA]</scope>
    <source>
        <strain evidence="3 4">GA_2019</strain>
        <tissue evidence="3">Muscle</tissue>
    </source>
</reference>
<sequence length="167" mass="19071">MLWSLCMLLVLLPVDPADAHTGSPGLLCTNDYVNNVSCSWTRSWVGSAENCWITGVKRYWKSRSRPELIAQSCKLKQHRNSSLGCSFVFEKTEFSVFEVMPFINLTCNGTLVKDIKNYKPADHRAPQVNITANFTLISWSLGSPVSMYFEAALNFELRVKQREQQWK</sequence>
<evidence type="ECO:0000313" key="3">
    <source>
        <dbReference type="EMBL" id="MEQ2176957.1"/>
    </source>
</evidence>
<evidence type="ECO:0000256" key="1">
    <source>
        <dbReference type="SAM" id="SignalP"/>
    </source>
</evidence>
<evidence type="ECO:0000313" key="4">
    <source>
        <dbReference type="Proteomes" id="UP001476798"/>
    </source>
</evidence>
<dbReference type="InterPro" id="IPR040951">
    <property type="entry name" value="IL2RB_N1"/>
</dbReference>
<evidence type="ECO:0000259" key="2">
    <source>
        <dbReference type="Pfam" id="PF18707"/>
    </source>
</evidence>
<dbReference type="EMBL" id="JAHRIO010057028">
    <property type="protein sequence ID" value="MEQ2176957.1"/>
    <property type="molecule type" value="Genomic_DNA"/>
</dbReference>
<feature type="signal peptide" evidence="1">
    <location>
        <begin position="1"/>
        <end position="19"/>
    </location>
</feature>
<keyword evidence="4" id="KW-1185">Reference proteome</keyword>
<organism evidence="3 4">
    <name type="scientific">Goodea atripinnis</name>
    <dbReference type="NCBI Taxonomy" id="208336"/>
    <lineage>
        <taxon>Eukaryota</taxon>
        <taxon>Metazoa</taxon>
        <taxon>Chordata</taxon>
        <taxon>Craniata</taxon>
        <taxon>Vertebrata</taxon>
        <taxon>Euteleostomi</taxon>
        <taxon>Actinopterygii</taxon>
        <taxon>Neopterygii</taxon>
        <taxon>Teleostei</taxon>
        <taxon>Neoteleostei</taxon>
        <taxon>Acanthomorphata</taxon>
        <taxon>Ovalentaria</taxon>
        <taxon>Atherinomorphae</taxon>
        <taxon>Cyprinodontiformes</taxon>
        <taxon>Goodeidae</taxon>
        <taxon>Goodea</taxon>
    </lineage>
</organism>
<feature type="non-terminal residue" evidence="3">
    <location>
        <position position="167"/>
    </location>
</feature>